<accession>A0A238FBJ5</accession>
<dbReference type="PANTHER" id="PTHR22601">
    <property type="entry name" value="ISP4 LIKE PROTEIN"/>
    <property type="match status" value="1"/>
</dbReference>
<dbReference type="OrthoDB" id="9986677at2759"/>
<keyword evidence="5" id="KW-0571">Peptide transport</keyword>
<keyword evidence="11" id="KW-1185">Reference proteome</keyword>
<protein>
    <submittedName>
        <fullName evidence="10">BQ2448_2403 protein</fullName>
    </submittedName>
</protein>
<keyword evidence="4 9" id="KW-0812">Transmembrane</keyword>
<evidence type="ECO:0000256" key="7">
    <source>
        <dbReference type="ARBA" id="ARBA00022989"/>
    </source>
</evidence>
<dbReference type="Proteomes" id="UP000198372">
    <property type="component" value="Unassembled WGS sequence"/>
</dbReference>
<dbReference type="AlphaFoldDB" id="A0A238FBJ5"/>
<dbReference type="STRING" id="269621.A0A238FBJ5"/>
<keyword evidence="6" id="KW-0653">Protein transport</keyword>
<dbReference type="Pfam" id="PF03169">
    <property type="entry name" value="OPT"/>
    <property type="match status" value="1"/>
</dbReference>
<dbReference type="GO" id="GO:0015031">
    <property type="term" value="P:protein transport"/>
    <property type="evidence" value="ECO:0007669"/>
    <property type="project" value="UniProtKB-KW"/>
</dbReference>
<evidence type="ECO:0000256" key="8">
    <source>
        <dbReference type="ARBA" id="ARBA00023136"/>
    </source>
</evidence>
<organism evidence="10 11">
    <name type="scientific">Microbotryum intermedium</name>
    <dbReference type="NCBI Taxonomy" id="269621"/>
    <lineage>
        <taxon>Eukaryota</taxon>
        <taxon>Fungi</taxon>
        <taxon>Dikarya</taxon>
        <taxon>Basidiomycota</taxon>
        <taxon>Pucciniomycotina</taxon>
        <taxon>Microbotryomycetes</taxon>
        <taxon>Microbotryales</taxon>
        <taxon>Microbotryaceae</taxon>
        <taxon>Microbotryum</taxon>
    </lineage>
</organism>
<dbReference type="GO" id="GO:0016020">
    <property type="term" value="C:membrane"/>
    <property type="evidence" value="ECO:0007669"/>
    <property type="project" value="UniProtKB-SubCell"/>
</dbReference>
<sequence length="164" mass="17757">MWVYFGTTMAAFVIALATLYGGHSGMPWYALVVATLIALIELPVLSLMSAITGFRTSGSTLFQMLGSAIVPGNARANRYFRLYSTNSVSQGSLMVKDLKLGQYTKMVQGAGTLLGSILNLIVMNSIVNSQREILLSVEGSNLWSGNVVQTYNTQFSFTTGHLSR</sequence>
<dbReference type="GO" id="GO:0035673">
    <property type="term" value="F:oligopeptide transmembrane transporter activity"/>
    <property type="evidence" value="ECO:0007669"/>
    <property type="project" value="InterPro"/>
</dbReference>
<keyword evidence="8 9" id="KW-0472">Membrane</keyword>
<comment type="subcellular location">
    <subcellularLocation>
        <location evidence="1">Membrane</location>
        <topology evidence="1">Multi-pass membrane protein</topology>
    </subcellularLocation>
</comment>
<evidence type="ECO:0000256" key="5">
    <source>
        <dbReference type="ARBA" id="ARBA00022856"/>
    </source>
</evidence>
<feature type="transmembrane region" description="Helical" evidence="9">
    <location>
        <begin position="31"/>
        <end position="54"/>
    </location>
</feature>
<evidence type="ECO:0000313" key="10">
    <source>
        <dbReference type="EMBL" id="SCV69383.1"/>
    </source>
</evidence>
<comment type="similarity">
    <text evidence="2">Belongs to the oligopeptide OPT transporter family.</text>
</comment>
<evidence type="ECO:0000256" key="2">
    <source>
        <dbReference type="ARBA" id="ARBA00008807"/>
    </source>
</evidence>
<keyword evidence="7 9" id="KW-1133">Transmembrane helix</keyword>
<reference evidence="11" key="1">
    <citation type="submission" date="2016-09" db="EMBL/GenBank/DDBJ databases">
        <authorList>
            <person name="Jeantristanb JTB J.-T."/>
            <person name="Ricardo R."/>
        </authorList>
    </citation>
    <scope>NUCLEOTIDE SEQUENCE [LARGE SCALE GENOMIC DNA]</scope>
</reference>
<name>A0A238FBJ5_9BASI</name>
<keyword evidence="3" id="KW-0813">Transport</keyword>
<evidence type="ECO:0000256" key="9">
    <source>
        <dbReference type="SAM" id="Phobius"/>
    </source>
</evidence>
<dbReference type="InterPro" id="IPR004648">
    <property type="entry name" value="Oligpept_transpt"/>
</dbReference>
<evidence type="ECO:0000313" key="11">
    <source>
        <dbReference type="Proteomes" id="UP000198372"/>
    </source>
</evidence>
<proteinExistence type="inferred from homology"/>
<evidence type="ECO:0000256" key="1">
    <source>
        <dbReference type="ARBA" id="ARBA00004141"/>
    </source>
</evidence>
<gene>
    <name evidence="10" type="ORF">BQ2448_2403</name>
</gene>
<dbReference type="EMBL" id="FMSP01000004">
    <property type="protein sequence ID" value="SCV69383.1"/>
    <property type="molecule type" value="Genomic_DNA"/>
</dbReference>
<dbReference type="InterPro" id="IPR004813">
    <property type="entry name" value="OPT"/>
</dbReference>
<evidence type="ECO:0000256" key="4">
    <source>
        <dbReference type="ARBA" id="ARBA00022692"/>
    </source>
</evidence>
<evidence type="ECO:0000256" key="6">
    <source>
        <dbReference type="ARBA" id="ARBA00022927"/>
    </source>
</evidence>
<evidence type="ECO:0000256" key="3">
    <source>
        <dbReference type="ARBA" id="ARBA00022448"/>
    </source>
</evidence>